<comment type="caution">
    <text evidence="1">The sequence shown here is derived from an EMBL/GenBank/DDBJ whole genome shotgun (WGS) entry which is preliminary data.</text>
</comment>
<evidence type="ECO:0000313" key="2">
    <source>
        <dbReference type="Proteomes" id="UP000218181"/>
    </source>
</evidence>
<dbReference type="Proteomes" id="UP000218181">
    <property type="component" value="Unassembled WGS sequence"/>
</dbReference>
<gene>
    <name evidence="1" type="ORF">RT41_GL000904</name>
</gene>
<dbReference type="EMBL" id="JXJU01000022">
    <property type="protein sequence ID" value="PCR98796.1"/>
    <property type="molecule type" value="Genomic_DNA"/>
</dbReference>
<reference evidence="1 2" key="1">
    <citation type="submission" date="2014-12" db="EMBL/GenBank/DDBJ databases">
        <title>Draft genome sequences of 10 type strains of Lactococcus.</title>
        <authorList>
            <person name="Sun Z."/>
            <person name="Zhong Z."/>
            <person name="Liu W."/>
            <person name="Zhang W."/>
            <person name="Zhang H."/>
        </authorList>
    </citation>
    <scope>NUCLEOTIDE SEQUENCE [LARGE SCALE GENOMIC DNA]</scope>
    <source>
        <strain evidence="1 2">JCM 16395</strain>
    </source>
</reference>
<accession>A0A2A5RI98</accession>
<dbReference type="AlphaFoldDB" id="A0A2A5RI98"/>
<sequence>MLETDEQFYGVDNKKALREFEKMGFKKLTCNFIQPAEILSLYVAFGVFELKAKDEVSASFRLEK</sequence>
<organism evidence="1 2">
    <name type="scientific">Lactococcus fujiensis JCM 16395</name>
    <dbReference type="NCBI Taxonomy" id="1291764"/>
    <lineage>
        <taxon>Bacteria</taxon>
        <taxon>Bacillati</taxon>
        <taxon>Bacillota</taxon>
        <taxon>Bacilli</taxon>
        <taxon>Lactobacillales</taxon>
        <taxon>Streptococcaceae</taxon>
        <taxon>Lactococcus</taxon>
    </lineage>
</organism>
<keyword evidence="2" id="KW-1185">Reference proteome</keyword>
<protein>
    <submittedName>
        <fullName evidence="1">Uncharacterized protein</fullName>
    </submittedName>
</protein>
<evidence type="ECO:0000313" key="1">
    <source>
        <dbReference type="EMBL" id="PCR98796.1"/>
    </source>
</evidence>
<name>A0A2A5RI98_9LACT</name>
<proteinExistence type="predicted"/>
<dbReference type="STRING" id="1291764.GCA_001311235_03097"/>
<dbReference type="RefSeq" id="WP_096819159.1">
    <property type="nucleotide sequence ID" value="NZ_BBAL01000021.1"/>
</dbReference>